<dbReference type="PANTHER" id="PTHR33568">
    <property type="entry name" value="DNA POLYMERASE"/>
    <property type="match status" value="1"/>
</dbReference>
<dbReference type="Proteomes" id="UP000507470">
    <property type="component" value="Unassembled WGS sequence"/>
</dbReference>
<keyword evidence="2" id="KW-1185">Reference proteome</keyword>
<evidence type="ECO:0000313" key="2">
    <source>
        <dbReference type="Proteomes" id="UP000507470"/>
    </source>
</evidence>
<accession>A0A6J8AYK5</accession>
<proteinExistence type="predicted"/>
<organism evidence="1 2">
    <name type="scientific">Mytilus coruscus</name>
    <name type="common">Sea mussel</name>
    <dbReference type="NCBI Taxonomy" id="42192"/>
    <lineage>
        <taxon>Eukaryota</taxon>
        <taxon>Metazoa</taxon>
        <taxon>Spiralia</taxon>
        <taxon>Lophotrochozoa</taxon>
        <taxon>Mollusca</taxon>
        <taxon>Bivalvia</taxon>
        <taxon>Autobranchia</taxon>
        <taxon>Pteriomorphia</taxon>
        <taxon>Mytilida</taxon>
        <taxon>Mytiloidea</taxon>
        <taxon>Mytilidae</taxon>
        <taxon>Mytilinae</taxon>
        <taxon>Mytilus</taxon>
    </lineage>
</organism>
<dbReference type="OrthoDB" id="10053808at2759"/>
<gene>
    <name evidence="1" type="ORF">MCOR_12637</name>
</gene>
<name>A0A6J8AYK5_MYTCO</name>
<dbReference type="AlphaFoldDB" id="A0A6J8AYK5"/>
<dbReference type="InterPro" id="IPR043502">
    <property type="entry name" value="DNA/RNA_pol_sf"/>
</dbReference>
<dbReference type="EMBL" id="CACVKT020002156">
    <property type="protein sequence ID" value="CAC5375745.1"/>
    <property type="molecule type" value="Genomic_DNA"/>
</dbReference>
<dbReference type="PANTHER" id="PTHR33568:SF3">
    <property type="entry name" value="DNA-DIRECTED DNA POLYMERASE"/>
    <property type="match status" value="1"/>
</dbReference>
<protein>
    <recommendedName>
        <fullName evidence="3">DNA-directed DNA polymerase</fullName>
    </recommendedName>
</protein>
<reference evidence="1 2" key="1">
    <citation type="submission" date="2020-06" db="EMBL/GenBank/DDBJ databases">
        <authorList>
            <person name="Li R."/>
            <person name="Bekaert M."/>
        </authorList>
    </citation>
    <scope>NUCLEOTIDE SEQUENCE [LARGE SCALE GENOMIC DNA]</scope>
    <source>
        <strain evidence="2">wild</strain>
    </source>
</reference>
<sequence length="256" mass="30361">MKEELYDQTKERLKTIEDYLKPNVKIHTIWECEFDQQKYPEVDPHLKPIDKRDAFYGGRTETIQLYNNLSDLKEIDKAIEKGYKLQKIYELEHFEKTSTDIFKLYVDTFMKYKQEASGCKCDPKYCKPDCENDKECKTKIQYIIDNAAYNLDIDKVKHNSGLRFIAKICLNNLWGHFAYTEKDDPYARVILGKIKLSNYQICCLRDDGECPLTSKQMEVMEKFKGKKLSKFPPGWDAFIRPDKIYEYVFEKPCPEI</sequence>
<dbReference type="SUPFAM" id="SSF56672">
    <property type="entry name" value="DNA/RNA polymerases"/>
    <property type="match status" value="1"/>
</dbReference>
<evidence type="ECO:0008006" key="3">
    <source>
        <dbReference type="Google" id="ProtNLM"/>
    </source>
</evidence>
<evidence type="ECO:0000313" key="1">
    <source>
        <dbReference type="EMBL" id="CAC5375745.1"/>
    </source>
</evidence>